<dbReference type="CDD" id="cd06171">
    <property type="entry name" value="Sigma70_r4"/>
    <property type="match status" value="1"/>
</dbReference>
<dbReference type="InterPro" id="IPR036388">
    <property type="entry name" value="WH-like_DNA-bd_sf"/>
</dbReference>
<dbReference type="InterPro" id="IPR039425">
    <property type="entry name" value="RNA_pol_sigma-70-like"/>
</dbReference>
<evidence type="ECO:0000256" key="2">
    <source>
        <dbReference type="ARBA" id="ARBA00023015"/>
    </source>
</evidence>
<dbReference type="GO" id="GO:0003677">
    <property type="term" value="F:DNA binding"/>
    <property type="evidence" value="ECO:0007669"/>
    <property type="project" value="UniProtKB-KW"/>
</dbReference>
<gene>
    <name evidence="8" type="ORF">A2V81_01195</name>
</gene>
<dbReference type="GO" id="GO:0006352">
    <property type="term" value="P:DNA-templated transcription initiation"/>
    <property type="evidence" value="ECO:0007669"/>
    <property type="project" value="InterPro"/>
</dbReference>
<name>A0A1F4XIB6_9BACT</name>
<evidence type="ECO:0000256" key="4">
    <source>
        <dbReference type="ARBA" id="ARBA00023125"/>
    </source>
</evidence>
<keyword evidence="3" id="KW-0731">Sigma factor</keyword>
<accession>A0A1F4XIB6</accession>
<dbReference type="Gene3D" id="1.10.1740.10">
    <property type="match status" value="1"/>
</dbReference>
<keyword evidence="4" id="KW-0238">DNA-binding</keyword>
<evidence type="ECO:0000259" key="7">
    <source>
        <dbReference type="Pfam" id="PF04545"/>
    </source>
</evidence>
<keyword evidence="5" id="KW-0804">Transcription</keyword>
<keyword evidence="2" id="KW-0805">Transcription regulation</keyword>
<proteinExistence type="inferred from homology"/>
<dbReference type="InterPro" id="IPR013324">
    <property type="entry name" value="RNA_pol_sigma_r3/r4-like"/>
</dbReference>
<feature type="domain" description="RNA polymerase sigma-70 region 2" evidence="6">
    <location>
        <begin position="15"/>
        <end position="80"/>
    </location>
</feature>
<feature type="domain" description="RNA polymerase sigma-70 region 4" evidence="7">
    <location>
        <begin position="116"/>
        <end position="165"/>
    </location>
</feature>
<evidence type="ECO:0000256" key="1">
    <source>
        <dbReference type="ARBA" id="ARBA00010641"/>
    </source>
</evidence>
<dbReference type="NCBIfam" id="TIGR02937">
    <property type="entry name" value="sigma70-ECF"/>
    <property type="match status" value="1"/>
</dbReference>
<evidence type="ECO:0000256" key="3">
    <source>
        <dbReference type="ARBA" id="ARBA00023082"/>
    </source>
</evidence>
<dbReference type="Pfam" id="PF04542">
    <property type="entry name" value="Sigma70_r2"/>
    <property type="match status" value="1"/>
</dbReference>
<protein>
    <recommendedName>
        <fullName evidence="10">RNA polymerase subunit sigma-24</fullName>
    </recommendedName>
</protein>
<evidence type="ECO:0008006" key="10">
    <source>
        <dbReference type="Google" id="ProtNLM"/>
    </source>
</evidence>
<reference evidence="8 9" key="1">
    <citation type="journal article" date="2016" name="Nat. Commun.">
        <title>Thousands of microbial genomes shed light on interconnected biogeochemical processes in an aquifer system.</title>
        <authorList>
            <person name="Anantharaman K."/>
            <person name="Brown C.T."/>
            <person name="Hug L.A."/>
            <person name="Sharon I."/>
            <person name="Castelle C.J."/>
            <person name="Probst A.J."/>
            <person name="Thomas B.C."/>
            <person name="Singh A."/>
            <person name="Wilkins M.J."/>
            <person name="Karaoz U."/>
            <person name="Brodie E.L."/>
            <person name="Williams K.H."/>
            <person name="Hubbard S.S."/>
            <person name="Banfield J.F."/>
        </authorList>
    </citation>
    <scope>NUCLEOTIDE SEQUENCE [LARGE SCALE GENOMIC DNA]</scope>
</reference>
<dbReference type="AlphaFoldDB" id="A0A1F4XIB6"/>
<sequence>MNISHKDYQRFAGYYEEYFDQVYRYTYFRTGRNKDLAFDLASEVFLKALEKFHTYQEEKSAFKNWIFTIARNHIIDFYRIRKVEVDIEDVTQLLVAPETIARNLRISDDTALVLCAMEQLPEAQQEILQLKFFAELNNQEIAKVLDKTEINIRVIIHRAIHTLKQKIATIFSPLHVQNVTRTQLQGIITPESSFSS</sequence>
<dbReference type="GO" id="GO:0016987">
    <property type="term" value="F:sigma factor activity"/>
    <property type="evidence" value="ECO:0007669"/>
    <property type="project" value="UniProtKB-KW"/>
</dbReference>
<comment type="similarity">
    <text evidence="1">Belongs to the sigma-70 factor family. ECF subfamily.</text>
</comment>
<dbReference type="InterPro" id="IPR014284">
    <property type="entry name" value="RNA_pol_sigma-70_dom"/>
</dbReference>
<dbReference type="InterPro" id="IPR007627">
    <property type="entry name" value="RNA_pol_sigma70_r2"/>
</dbReference>
<dbReference type="PANTHER" id="PTHR43133:SF57">
    <property type="entry name" value="RNA POLYMERASE SIGMA-70 FACTOR"/>
    <property type="match status" value="1"/>
</dbReference>
<dbReference type="Gene3D" id="1.10.10.10">
    <property type="entry name" value="Winged helix-like DNA-binding domain superfamily/Winged helix DNA-binding domain"/>
    <property type="match status" value="1"/>
</dbReference>
<organism evidence="8 9">
    <name type="scientific">Candidatus Abawacabacteria bacterium RBG_16_42_10</name>
    <dbReference type="NCBI Taxonomy" id="1817814"/>
    <lineage>
        <taxon>Bacteria</taxon>
        <taxon>Candidatus Abawacaibacteriota</taxon>
    </lineage>
</organism>
<dbReference type="InterPro" id="IPR007630">
    <property type="entry name" value="RNA_pol_sigma70_r4"/>
</dbReference>
<evidence type="ECO:0000313" key="8">
    <source>
        <dbReference type="EMBL" id="OGC81481.1"/>
    </source>
</evidence>
<comment type="caution">
    <text evidence="8">The sequence shown here is derived from an EMBL/GenBank/DDBJ whole genome shotgun (WGS) entry which is preliminary data.</text>
</comment>
<dbReference type="SUPFAM" id="SSF88659">
    <property type="entry name" value="Sigma3 and sigma4 domains of RNA polymerase sigma factors"/>
    <property type="match status" value="1"/>
</dbReference>
<dbReference type="PANTHER" id="PTHR43133">
    <property type="entry name" value="RNA POLYMERASE ECF-TYPE SIGMA FACTO"/>
    <property type="match status" value="1"/>
</dbReference>
<dbReference type="EMBL" id="MEWR01000026">
    <property type="protein sequence ID" value="OGC81481.1"/>
    <property type="molecule type" value="Genomic_DNA"/>
</dbReference>
<evidence type="ECO:0000313" key="9">
    <source>
        <dbReference type="Proteomes" id="UP000177614"/>
    </source>
</evidence>
<evidence type="ECO:0000259" key="6">
    <source>
        <dbReference type="Pfam" id="PF04542"/>
    </source>
</evidence>
<dbReference type="STRING" id="1817814.A2V81_01195"/>
<dbReference type="InterPro" id="IPR013325">
    <property type="entry name" value="RNA_pol_sigma_r2"/>
</dbReference>
<evidence type="ECO:0000256" key="5">
    <source>
        <dbReference type="ARBA" id="ARBA00023163"/>
    </source>
</evidence>
<dbReference type="SUPFAM" id="SSF88946">
    <property type="entry name" value="Sigma2 domain of RNA polymerase sigma factors"/>
    <property type="match status" value="1"/>
</dbReference>
<dbReference type="Pfam" id="PF04545">
    <property type="entry name" value="Sigma70_r4"/>
    <property type="match status" value="1"/>
</dbReference>
<dbReference type="Proteomes" id="UP000177614">
    <property type="component" value="Unassembled WGS sequence"/>
</dbReference>